<accession>A0ABW2FZR0</accession>
<proteinExistence type="predicted"/>
<evidence type="ECO:0000313" key="2">
    <source>
        <dbReference type="Proteomes" id="UP001596435"/>
    </source>
</evidence>
<comment type="caution">
    <text evidence="1">The sequence shown here is derived from an EMBL/GenBank/DDBJ whole genome shotgun (WGS) entry which is preliminary data.</text>
</comment>
<keyword evidence="2" id="KW-1185">Reference proteome</keyword>
<dbReference type="RefSeq" id="WP_345703834.1">
    <property type="nucleotide sequence ID" value="NZ_BAABKV010000001.1"/>
</dbReference>
<evidence type="ECO:0008006" key="3">
    <source>
        <dbReference type="Google" id="ProtNLM"/>
    </source>
</evidence>
<gene>
    <name evidence="1" type="ORF">ACFQMG_18055</name>
</gene>
<dbReference type="EMBL" id="JBHTAJ010000032">
    <property type="protein sequence ID" value="MFC7181457.1"/>
    <property type="molecule type" value="Genomic_DNA"/>
</dbReference>
<sequence length="281" mass="29612">MHENGAEGGTHLVSSGGSWDPPACWYEPEYTPEGFDTAFQALLQQLAGTSGGADAQKQYDALKADHDFHRGENGAWWGMVKTNAAWDLPVTTTCTQSPGIRWVPAGNPPAGLLTVTPQMLSKIAYGATKLPSPDVALSPAADRQTVNLPTFVSFSRPLQSVSVTASLDYMGFNIAASTLAVPISLEIDAGTDDASPRTCTYPFTASGGGYTVDSSSSSCNVTYLRSSRGGTYPLTGRVKWKVTWTASKNPNAAPANALPDGLTDAAPQDVVVKEIQTVVTH</sequence>
<name>A0ABW2FZR0_9ACTN</name>
<reference evidence="2" key="1">
    <citation type="journal article" date="2019" name="Int. J. Syst. Evol. Microbiol.">
        <title>The Global Catalogue of Microorganisms (GCM) 10K type strain sequencing project: providing services to taxonomists for standard genome sequencing and annotation.</title>
        <authorList>
            <consortium name="The Broad Institute Genomics Platform"/>
            <consortium name="The Broad Institute Genome Sequencing Center for Infectious Disease"/>
            <person name="Wu L."/>
            <person name="Ma J."/>
        </authorList>
    </citation>
    <scope>NUCLEOTIDE SEQUENCE [LARGE SCALE GENOMIC DNA]</scope>
    <source>
        <strain evidence="2">CGMCC 1.12859</strain>
    </source>
</reference>
<protein>
    <recommendedName>
        <fullName evidence="3">Secreted protein</fullName>
    </recommendedName>
</protein>
<evidence type="ECO:0000313" key="1">
    <source>
        <dbReference type="EMBL" id="MFC7181457.1"/>
    </source>
</evidence>
<dbReference type="Proteomes" id="UP001596435">
    <property type="component" value="Unassembled WGS sequence"/>
</dbReference>
<organism evidence="1 2">
    <name type="scientific">Kitasatospora paranensis</name>
    <dbReference type="NCBI Taxonomy" id="258053"/>
    <lineage>
        <taxon>Bacteria</taxon>
        <taxon>Bacillati</taxon>
        <taxon>Actinomycetota</taxon>
        <taxon>Actinomycetes</taxon>
        <taxon>Kitasatosporales</taxon>
        <taxon>Streptomycetaceae</taxon>
        <taxon>Kitasatospora</taxon>
    </lineage>
</organism>